<organism evidence="3 4">
    <name type="scientific">Protopolystoma xenopodis</name>
    <dbReference type="NCBI Taxonomy" id="117903"/>
    <lineage>
        <taxon>Eukaryota</taxon>
        <taxon>Metazoa</taxon>
        <taxon>Spiralia</taxon>
        <taxon>Lophotrochozoa</taxon>
        <taxon>Platyhelminthes</taxon>
        <taxon>Monogenea</taxon>
        <taxon>Polyopisthocotylea</taxon>
        <taxon>Polystomatidea</taxon>
        <taxon>Polystomatidae</taxon>
        <taxon>Protopolystoma</taxon>
    </lineage>
</organism>
<dbReference type="AlphaFoldDB" id="A0A448WZ04"/>
<evidence type="ECO:0000313" key="3">
    <source>
        <dbReference type="EMBL" id="VEL23767.1"/>
    </source>
</evidence>
<keyword evidence="2" id="KW-0812">Transmembrane</keyword>
<comment type="caution">
    <text evidence="3">The sequence shown here is derived from an EMBL/GenBank/DDBJ whole genome shotgun (WGS) entry which is preliminary data.</text>
</comment>
<keyword evidence="2" id="KW-1133">Transmembrane helix</keyword>
<gene>
    <name evidence="3" type="ORF">PXEA_LOCUS17207</name>
</gene>
<evidence type="ECO:0000256" key="1">
    <source>
        <dbReference type="SAM" id="MobiDB-lite"/>
    </source>
</evidence>
<keyword evidence="4" id="KW-1185">Reference proteome</keyword>
<protein>
    <submittedName>
        <fullName evidence="3">Uncharacterized protein</fullName>
    </submittedName>
</protein>
<feature type="region of interest" description="Disordered" evidence="1">
    <location>
        <begin position="17"/>
        <end position="67"/>
    </location>
</feature>
<proteinExistence type="predicted"/>
<sequence length="121" mass="12804">MTSTPLPFLQQLSGASGHLSSQTDAGLPLPDSFSYTPRQADLDAGLPSASLPSTAGGAYNQPANSTPDTTIYTNGQEIAEAMAGLKMVQVRLIHRSFQALDVSLVTGFMACQATFIFFVYN</sequence>
<evidence type="ECO:0000256" key="2">
    <source>
        <dbReference type="SAM" id="Phobius"/>
    </source>
</evidence>
<dbReference type="Proteomes" id="UP000784294">
    <property type="component" value="Unassembled WGS sequence"/>
</dbReference>
<reference evidence="3" key="1">
    <citation type="submission" date="2018-11" db="EMBL/GenBank/DDBJ databases">
        <authorList>
            <consortium name="Pathogen Informatics"/>
        </authorList>
    </citation>
    <scope>NUCLEOTIDE SEQUENCE</scope>
</reference>
<keyword evidence="2" id="KW-0472">Membrane</keyword>
<accession>A0A448WZ04</accession>
<evidence type="ECO:0000313" key="4">
    <source>
        <dbReference type="Proteomes" id="UP000784294"/>
    </source>
</evidence>
<dbReference type="EMBL" id="CAAALY010063800">
    <property type="protein sequence ID" value="VEL23767.1"/>
    <property type="molecule type" value="Genomic_DNA"/>
</dbReference>
<feature type="transmembrane region" description="Helical" evidence="2">
    <location>
        <begin position="99"/>
        <end position="120"/>
    </location>
</feature>
<name>A0A448WZ04_9PLAT</name>